<sequence length="295" mass="33594">MNLLSCLKSFITTVDCGSFAAGARKLYISPSKISKQITWLEEDLKVKLFIRSTTRLTLTEQGQLLYQKTIRLFDKLQEIKSISQHNIEPKGTIQVYFTVTPLIPYLTHLSIQFMKKYPQININIVVGSESIEIYNYQFDIAFSFENVKHPKLTNKGFFSIQRQLFASPAYLKQHGHPQNTNDLSKHNCLINTLYGLNNNWLFNKTVVKVEGNFLSNNATVLKQAAIDSLGIIWAPLFSVQQEVSQGKLVPILPESISPPIMIYAIYPSAMLNNKNINLLLTYYYEQALKDGIAFS</sequence>
<dbReference type="OrthoDB" id="8885940at2"/>
<evidence type="ECO:0000256" key="2">
    <source>
        <dbReference type="ARBA" id="ARBA00023015"/>
    </source>
</evidence>
<accession>A0A378JLY0</accession>
<dbReference type="PANTHER" id="PTHR30537:SF5">
    <property type="entry name" value="HTH-TYPE TRANSCRIPTIONAL ACTIVATOR TTDR-RELATED"/>
    <property type="match status" value="1"/>
</dbReference>
<gene>
    <name evidence="6" type="primary">lysR_3</name>
    <name evidence="6" type="ORF">NCTC13316_02191</name>
</gene>
<organism evidence="6 7">
    <name type="scientific">Legionella busanensis</name>
    <dbReference type="NCBI Taxonomy" id="190655"/>
    <lineage>
        <taxon>Bacteria</taxon>
        <taxon>Pseudomonadati</taxon>
        <taxon>Pseudomonadota</taxon>
        <taxon>Gammaproteobacteria</taxon>
        <taxon>Legionellales</taxon>
        <taxon>Legionellaceae</taxon>
        <taxon>Legionella</taxon>
    </lineage>
</organism>
<dbReference type="PANTHER" id="PTHR30537">
    <property type="entry name" value="HTH-TYPE TRANSCRIPTIONAL REGULATOR"/>
    <property type="match status" value="1"/>
</dbReference>
<keyword evidence="3" id="KW-0238">DNA-binding</keyword>
<dbReference type="GO" id="GO:0043565">
    <property type="term" value="F:sequence-specific DNA binding"/>
    <property type="evidence" value="ECO:0007669"/>
    <property type="project" value="TreeGrafter"/>
</dbReference>
<dbReference type="EMBL" id="UGOD01000001">
    <property type="protein sequence ID" value="STX52087.1"/>
    <property type="molecule type" value="Genomic_DNA"/>
</dbReference>
<dbReference type="PROSITE" id="PS50931">
    <property type="entry name" value="HTH_LYSR"/>
    <property type="match status" value="1"/>
</dbReference>
<dbReference type="FunFam" id="1.10.10.10:FF:000001">
    <property type="entry name" value="LysR family transcriptional regulator"/>
    <property type="match status" value="1"/>
</dbReference>
<evidence type="ECO:0000256" key="1">
    <source>
        <dbReference type="ARBA" id="ARBA00009437"/>
    </source>
</evidence>
<dbReference type="InterPro" id="IPR000847">
    <property type="entry name" value="LysR_HTH_N"/>
</dbReference>
<comment type="similarity">
    <text evidence="1">Belongs to the LysR transcriptional regulatory family.</text>
</comment>
<evidence type="ECO:0000256" key="4">
    <source>
        <dbReference type="ARBA" id="ARBA00023163"/>
    </source>
</evidence>
<dbReference type="InterPro" id="IPR036390">
    <property type="entry name" value="WH_DNA-bd_sf"/>
</dbReference>
<keyword evidence="4" id="KW-0804">Transcription</keyword>
<evidence type="ECO:0000259" key="5">
    <source>
        <dbReference type="PROSITE" id="PS50931"/>
    </source>
</evidence>
<keyword evidence="2" id="KW-0805">Transcription regulation</keyword>
<dbReference type="SUPFAM" id="SSF46785">
    <property type="entry name" value="Winged helix' DNA-binding domain"/>
    <property type="match status" value="1"/>
</dbReference>
<name>A0A378JLY0_9GAMM</name>
<dbReference type="Pfam" id="PF03466">
    <property type="entry name" value="LysR_substrate"/>
    <property type="match status" value="1"/>
</dbReference>
<evidence type="ECO:0000313" key="7">
    <source>
        <dbReference type="Proteomes" id="UP000254794"/>
    </source>
</evidence>
<dbReference type="Proteomes" id="UP000254794">
    <property type="component" value="Unassembled WGS sequence"/>
</dbReference>
<dbReference type="InterPro" id="IPR058163">
    <property type="entry name" value="LysR-type_TF_proteobact-type"/>
</dbReference>
<dbReference type="InterPro" id="IPR005119">
    <property type="entry name" value="LysR_subst-bd"/>
</dbReference>
<dbReference type="InterPro" id="IPR036388">
    <property type="entry name" value="WH-like_DNA-bd_sf"/>
</dbReference>
<evidence type="ECO:0000256" key="3">
    <source>
        <dbReference type="ARBA" id="ARBA00023125"/>
    </source>
</evidence>
<protein>
    <submittedName>
        <fullName evidence="6">Transcriptional regulator</fullName>
    </submittedName>
</protein>
<dbReference type="CDD" id="cd08422">
    <property type="entry name" value="PBP2_CrgA_like"/>
    <property type="match status" value="1"/>
</dbReference>
<dbReference type="SUPFAM" id="SSF53850">
    <property type="entry name" value="Periplasmic binding protein-like II"/>
    <property type="match status" value="1"/>
</dbReference>
<dbReference type="GO" id="GO:0006351">
    <property type="term" value="P:DNA-templated transcription"/>
    <property type="evidence" value="ECO:0007669"/>
    <property type="project" value="TreeGrafter"/>
</dbReference>
<dbReference type="Pfam" id="PF00126">
    <property type="entry name" value="HTH_1"/>
    <property type="match status" value="1"/>
</dbReference>
<dbReference type="Gene3D" id="1.10.10.10">
    <property type="entry name" value="Winged helix-like DNA-binding domain superfamily/Winged helix DNA-binding domain"/>
    <property type="match status" value="1"/>
</dbReference>
<feature type="domain" description="HTH lysR-type" evidence="5">
    <location>
        <begin position="1"/>
        <end position="59"/>
    </location>
</feature>
<dbReference type="Gene3D" id="3.40.190.10">
    <property type="entry name" value="Periplasmic binding protein-like II"/>
    <property type="match status" value="2"/>
</dbReference>
<dbReference type="RefSeq" id="WP_115331674.1">
    <property type="nucleotide sequence ID" value="NZ_CAAAHP010000002.1"/>
</dbReference>
<proteinExistence type="inferred from homology"/>
<reference evidence="6 7" key="1">
    <citation type="submission" date="2018-06" db="EMBL/GenBank/DDBJ databases">
        <authorList>
            <consortium name="Pathogen Informatics"/>
            <person name="Doyle S."/>
        </authorList>
    </citation>
    <scope>NUCLEOTIDE SEQUENCE [LARGE SCALE GENOMIC DNA]</scope>
    <source>
        <strain evidence="6 7">NCTC13316</strain>
    </source>
</reference>
<evidence type="ECO:0000313" key="6">
    <source>
        <dbReference type="EMBL" id="STX52087.1"/>
    </source>
</evidence>
<dbReference type="GO" id="GO:0003700">
    <property type="term" value="F:DNA-binding transcription factor activity"/>
    <property type="evidence" value="ECO:0007669"/>
    <property type="project" value="InterPro"/>
</dbReference>
<keyword evidence="7" id="KW-1185">Reference proteome</keyword>
<dbReference type="AlphaFoldDB" id="A0A378JLY0"/>